<evidence type="ECO:0000256" key="1">
    <source>
        <dbReference type="SAM" id="Phobius"/>
    </source>
</evidence>
<accession>A0A4Y8SF20</accession>
<keyword evidence="1" id="KW-1133">Transmembrane helix</keyword>
<comment type="caution">
    <text evidence="2">The sequence shown here is derived from an EMBL/GenBank/DDBJ whole genome shotgun (WGS) entry which is preliminary data.</text>
</comment>
<name>A0A4Y8SF20_9SPHI</name>
<dbReference type="RefSeq" id="WP_133230722.1">
    <property type="nucleotide sequence ID" value="NZ_SOZE01000009.1"/>
</dbReference>
<evidence type="ECO:0000313" key="2">
    <source>
        <dbReference type="EMBL" id="TFF37683.1"/>
    </source>
</evidence>
<reference evidence="2 3" key="1">
    <citation type="journal article" date="2017" name="Int. J. Syst. Evol. Microbiol.">
        <title>Mucilaginibacterpsychrotolerans sp. nov., isolated from peatlands.</title>
        <authorList>
            <person name="Deng Y."/>
            <person name="Shen L."/>
            <person name="Xu B."/>
            <person name="Liu Y."/>
            <person name="Gu Z."/>
            <person name="Liu H."/>
            <person name="Zhou Y."/>
        </authorList>
    </citation>
    <scope>NUCLEOTIDE SEQUENCE [LARGE SCALE GENOMIC DNA]</scope>
    <source>
        <strain evidence="2 3">NH7-4</strain>
    </source>
</reference>
<keyword evidence="1" id="KW-0472">Membrane</keyword>
<dbReference type="OrthoDB" id="769052at2"/>
<dbReference type="EMBL" id="SOZE01000009">
    <property type="protein sequence ID" value="TFF37683.1"/>
    <property type="molecule type" value="Genomic_DNA"/>
</dbReference>
<sequence length="94" mass="10914">MTWMKFAVWLFGFYTLYYAAIIFWDQLRSKRAHTQQDKHELTFVEDIEPIRSHIEESAANDTGSSIASSGGVSLKQMFNLAREEVIEYTRAVSF</sequence>
<organism evidence="2 3">
    <name type="scientific">Mucilaginibacter psychrotolerans</name>
    <dbReference type="NCBI Taxonomy" id="1524096"/>
    <lineage>
        <taxon>Bacteria</taxon>
        <taxon>Pseudomonadati</taxon>
        <taxon>Bacteroidota</taxon>
        <taxon>Sphingobacteriia</taxon>
        <taxon>Sphingobacteriales</taxon>
        <taxon>Sphingobacteriaceae</taxon>
        <taxon>Mucilaginibacter</taxon>
    </lineage>
</organism>
<protein>
    <submittedName>
        <fullName evidence="2">Uncharacterized protein</fullName>
    </submittedName>
</protein>
<evidence type="ECO:0000313" key="3">
    <source>
        <dbReference type="Proteomes" id="UP000297540"/>
    </source>
</evidence>
<dbReference type="Proteomes" id="UP000297540">
    <property type="component" value="Unassembled WGS sequence"/>
</dbReference>
<keyword evidence="1" id="KW-0812">Transmembrane</keyword>
<keyword evidence="3" id="KW-1185">Reference proteome</keyword>
<gene>
    <name evidence="2" type="ORF">E2R66_10975</name>
</gene>
<proteinExistence type="predicted"/>
<dbReference type="AlphaFoldDB" id="A0A4Y8SF20"/>
<feature type="transmembrane region" description="Helical" evidence="1">
    <location>
        <begin position="6"/>
        <end position="24"/>
    </location>
</feature>